<dbReference type="OrthoDB" id="10589at2157"/>
<dbReference type="HOGENOM" id="CLU_116765_4_2_2"/>
<dbReference type="STRING" id="1343739.PAP_08315"/>
<dbReference type="GO" id="GO:0006508">
    <property type="term" value="P:proteolysis"/>
    <property type="evidence" value="ECO:0007669"/>
    <property type="project" value="UniProtKB-KW"/>
</dbReference>
<evidence type="ECO:0000256" key="2">
    <source>
        <dbReference type="ARBA" id="ARBA00022723"/>
    </source>
</evidence>
<dbReference type="Pfam" id="PF14464">
    <property type="entry name" value="Prok-JAB"/>
    <property type="match status" value="1"/>
</dbReference>
<keyword evidence="3" id="KW-0378">Hydrolase</keyword>
<evidence type="ECO:0000256" key="1">
    <source>
        <dbReference type="ARBA" id="ARBA00022670"/>
    </source>
</evidence>
<accession>A0A075LV83</accession>
<dbReference type="AlphaFoldDB" id="A0A075LV83"/>
<dbReference type="InterPro" id="IPR028090">
    <property type="entry name" value="JAB_dom_prok"/>
</dbReference>
<dbReference type="PANTHER" id="PTHR34858:SF1">
    <property type="entry name" value="CYSO-CYSTEINE PEPTIDASE"/>
    <property type="match status" value="1"/>
</dbReference>
<keyword evidence="1" id="KW-0645">Protease</keyword>
<reference evidence="8" key="1">
    <citation type="submission" date="2013-06" db="EMBL/GenBank/DDBJ databases">
        <title>Complete Genome Sequence of Hyperthermophilic Palaeococcus pacificus DY20341T, Isolated from a Deep-Sea Hydrothermal Sediments.</title>
        <authorList>
            <person name="Zeng X."/>
            <person name="Shao Z."/>
        </authorList>
    </citation>
    <scope>NUCLEOTIDE SEQUENCE [LARGE SCALE GENOMIC DNA]</scope>
    <source>
        <strain evidence="8">DY20341</strain>
    </source>
</reference>
<dbReference type="EMBL" id="CP006019">
    <property type="protein sequence ID" value="AIF70051.1"/>
    <property type="molecule type" value="Genomic_DNA"/>
</dbReference>
<protein>
    <recommendedName>
        <fullName evidence="6">JAB1/MPN/MOV34 metalloenzyme domain-containing protein</fullName>
    </recommendedName>
</protein>
<evidence type="ECO:0000256" key="3">
    <source>
        <dbReference type="ARBA" id="ARBA00022801"/>
    </source>
</evidence>
<dbReference type="KEGG" id="ppac:PAP_08315"/>
<dbReference type="RefSeq" id="WP_048165542.1">
    <property type="nucleotide sequence ID" value="NZ_CP006019.1"/>
</dbReference>
<gene>
    <name evidence="7" type="ORF">PAP_08315</name>
</gene>
<keyword evidence="8" id="KW-1185">Reference proteome</keyword>
<name>A0A075LV83_9EURY</name>
<dbReference type="Gene3D" id="3.40.140.10">
    <property type="entry name" value="Cytidine Deaminase, domain 2"/>
    <property type="match status" value="1"/>
</dbReference>
<organism evidence="7 8">
    <name type="scientific">Palaeococcus pacificus DY20341</name>
    <dbReference type="NCBI Taxonomy" id="1343739"/>
    <lineage>
        <taxon>Archaea</taxon>
        <taxon>Methanobacteriati</taxon>
        <taxon>Methanobacteriota</taxon>
        <taxon>Thermococci</taxon>
        <taxon>Thermococcales</taxon>
        <taxon>Thermococcaceae</taxon>
        <taxon>Palaeococcus</taxon>
    </lineage>
</organism>
<dbReference type="GeneID" id="24842763"/>
<dbReference type="InterPro" id="IPR000555">
    <property type="entry name" value="JAMM/MPN+_dom"/>
</dbReference>
<keyword evidence="2" id="KW-0479">Metal-binding</keyword>
<feature type="domain" description="JAB1/MPN/MOV34 metalloenzyme" evidence="6">
    <location>
        <begin position="2"/>
        <end position="126"/>
    </location>
</feature>
<dbReference type="SUPFAM" id="SSF102712">
    <property type="entry name" value="JAB1/MPN domain"/>
    <property type="match status" value="1"/>
</dbReference>
<dbReference type="GO" id="GO:0008235">
    <property type="term" value="F:metalloexopeptidase activity"/>
    <property type="evidence" value="ECO:0007669"/>
    <property type="project" value="TreeGrafter"/>
</dbReference>
<sequence length="132" mass="15156">MKLRIMEGHVEKILKRATESKIEICGFLLGVFEGDTAVVKKVVFMKNRLNSPVAFEMEPEEMVKVLEWADENGLDVVGIFHSHLCEPLPSQKDFKGMRNWPVAWFIVDNKGNYGAFMLDENEEIEEVELILV</sequence>
<dbReference type="CDD" id="cd08070">
    <property type="entry name" value="MPN_like"/>
    <property type="match status" value="1"/>
</dbReference>
<dbReference type="SMART" id="SM00232">
    <property type="entry name" value="JAB_MPN"/>
    <property type="match status" value="1"/>
</dbReference>
<evidence type="ECO:0000313" key="7">
    <source>
        <dbReference type="EMBL" id="AIF70051.1"/>
    </source>
</evidence>
<dbReference type="Proteomes" id="UP000027981">
    <property type="component" value="Chromosome"/>
</dbReference>
<evidence type="ECO:0000259" key="6">
    <source>
        <dbReference type="SMART" id="SM00232"/>
    </source>
</evidence>
<evidence type="ECO:0000256" key="4">
    <source>
        <dbReference type="ARBA" id="ARBA00022833"/>
    </source>
</evidence>
<dbReference type="PANTHER" id="PTHR34858">
    <property type="entry name" value="CYSO-CYSTEINE PEPTIDASE"/>
    <property type="match status" value="1"/>
</dbReference>
<dbReference type="eggNOG" id="arCOG01138">
    <property type="taxonomic scope" value="Archaea"/>
</dbReference>
<dbReference type="InterPro" id="IPR051929">
    <property type="entry name" value="VirAsm_ModProt"/>
</dbReference>
<reference evidence="7 8" key="2">
    <citation type="journal article" date="2015" name="Genome Announc.">
        <title>Complete Genome Sequence of Hyperthermophilic Piezophilic Archaeon Palaeococcus pacificus DY20341T, Isolated from Deep-Sea Hydrothermal Sediments.</title>
        <authorList>
            <person name="Zeng X."/>
            <person name="Jebbar M."/>
            <person name="Shao Z."/>
        </authorList>
    </citation>
    <scope>NUCLEOTIDE SEQUENCE [LARGE SCALE GENOMIC DNA]</scope>
    <source>
        <strain evidence="7 8">DY20341</strain>
    </source>
</reference>
<proteinExistence type="predicted"/>
<evidence type="ECO:0000256" key="5">
    <source>
        <dbReference type="ARBA" id="ARBA00023049"/>
    </source>
</evidence>
<evidence type="ECO:0000313" key="8">
    <source>
        <dbReference type="Proteomes" id="UP000027981"/>
    </source>
</evidence>
<dbReference type="GO" id="GO:0008270">
    <property type="term" value="F:zinc ion binding"/>
    <property type="evidence" value="ECO:0007669"/>
    <property type="project" value="TreeGrafter"/>
</dbReference>
<keyword evidence="4" id="KW-0862">Zinc</keyword>
<keyword evidence="5" id="KW-0482">Metalloprotease</keyword>